<keyword evidence="4" id="KW-0732">Signal</keyword>
<evidence type="ECO:0000313" key="6">
    <source>
        <dbReference type="EMBL" id="DBA34636.1"/>
    </source>
</evidence>
<dbReference type="AlphaFoldDB" id="A0AAV3ATC5"/>
<dbReference type="Gene3D" id="2.60.40.10">
    <property type="entry name" value="Immunoglobulins"/>
    <property type="match status" value="2"/>
</dbReference>
<evidence type="ECO:0000259" key="5">
    <source>
        <dbReference type="PROSITE" id="PS50835"/>
    </source>
</evidence>
<evidence type="ECO:0000256" key="4">
    <source>
        <dbReference type="SAM" id="SignalP"/>
    </source>
</evidence>
<dbReference type="PANTHER" id="PTHR24100:SF147">
    <property type="entry name" value="BUTYROPHILIN-LIKE 12"/>
    <property type="match status" value="1"/>
</dbReference>
<name>A0AAV3ATC5_PYXAD</name>
<dbReference type="EMBL" id="DYDO01000001">
    <property type="protein sequence ID" value="DBA34636.1"/>
    <property type="molecule type" value="Genomic_DNA"/>
</dbReference>
<evidence type="ECO:0000313" key="7">
    <source>
        <dbReference type="Proteomes" id="UP001181693"/>
    </source>
</evidence>
<dbReference type="Pfam" id="PF07686">
    <property type="entry name" value="V-set"/>
    <property type="match status" value="1"/>
</dbReference>
<gene>
    <name evidence="6" type="ORF">GDO54_002182</name>
</gene>
<dbReference type="PROSITE" id="PS50835">
    <property type="entry name" value="IG_LIKE"/>
    <property type="match status" value="1"/>
</dbReference>
<dbReference type="SUPFAM" id="SSF48726">
    <property type="entry name" value="Immunoglobulin"/>
    <property type="match status" value="1"/>
</dbReference>
<dbReference type="InterPro" id="IPR007110">
    <property type="entry name" value="Ig-like_dom"/>
</dbReference>
<sequence length="260" mass="30457">MALLYTALALSLLLYLAECDYVIPKPQYEEILVPRYGNATLPCHFTFIENTYDLGMSWHREDIVEEIEVEDIQAYIQQTYEYKEPQLVYSFHKDKEDHSEQSFAYYDRVRVDVNEIPDGDLTLFIRNVDYQDEGLYTCKAISPHGKGEVKLKLIIQEEEEPPVKFDTVDNATVCRCVSKGWYKIPIVRWLNRREDDISENSTTEVLEQTQDGSQRVSSTLSGVKSHEIYRCLIRDVKKARRARTIYRKLKKGALREYGEF</sequence>
<dbReference type="Proteomes" id="UP001181693">
    <property type="component" value="Unassembled WGS sequence"/>
</dbReference>
<accession>A0AAV3ATC5</accession>
<dbReference type="InterPro" id="IPR050504">
    <property type="entry name" value="IgSF_BTN/MOG"/>
</dbReference>
<keyword evidence="7" id="KW-1185">Reference proteome</keyword>
<dbReference type="InterPro" id="IPR013106">
    <property type="entry name" value="Ig_V-set"/>
</dbReference>
<dbReference type="InterPro" id="IPR003599">
    <property type="entry name" value="Ig_sub"/>
</dbReference>
<dbReference type="GO" id="GO:0009897">
    <property type="term" value="C:external side of plasma membrane"/>
    <property type="evidence" value="ECO:0007669"/>
    <property type="project" value="TreeGrafter"/>
</dbReference>
<organism evidence="6 7">
    <name type="scientific">Pyxicephalus adspersus</name>
    <name type="common">African bullfrog</name>
    <dbReference type="NCBI Taxonomy" id="30357"/>
    <lineage>
        <taxon>Eukaryota</taxon>
        <taxon>Metazoa</taxon>
        <taxon>Chordata</taxon>
        <taxon>Craniata</taxon>
        <taxon>Vertebrata</taxon>
        <taxon>Euteleostomi</taxon>
        <taxon>Amphibia</taxon>
        <taxon>Batrachia</taxon>
        <taxon>Anura</taxon>
        <taxon>Neobatrachia</taxon>
        <taxon>Ranoidea</taxon>
        <taxon>Pyxicephalidae</taxon>
        <taxon>Pyxicephalinae</taxon>
        <taxon>Pyxicephalus</taxon>
    </lineage>
</organism>
<feature type="signal peptide" evidence="4">
    <location>
        <begin position="1"/>
        <end position="19"/>
    </location>
</feature>
<feature type="chain" id="PRO_5043472444" description="Ig-like domain-containing protein" evidence="4">
    <location>
        <begin position="20"/>
        <end position="260"/>
    </location>
</feature>
<proteinExistence type="predicted"/>
<dbReference type="InterPro" id="IPR013783">
    <property type="entry name" value="Ig-like_fold"/>
</dbReference>
<dbReference type="InterPro" id="IPR036179">
    <property type="entry name" value="Ig-like_dom_sf"/>
</dbReference>
<evidence type="ECO:0000256" key="2">
    <source>
        <dbReference type="ARBA" id="ARBA00023136"/>
    </source>
</evidence>
<dbReference type="PANTHER" id="PTHR24100">
    <property type="entry name" value="BUTYROPHILIN"/>
    <property type="match status" value="1"/>
</dbReference>
<reference evidence="6" key="1">
    <citation type="thesis" date="2020" institute="ProQuest LLC" country="789 East Eisenhower Parkway, Ann Arbor, MI, USA">
        <title>Comparative Genomics and Chromosome Evolution.</title>
        <authorList>
            <person name="Mudd A.B."/>
        </authorList>
    </citation>
    <scope>NUCLEOTIDE SEQUENCE</scope>
    <source>
        <strain evidence="6">1538</strain>
        <tissue evidence="6">Blood</tissue>
    </source>
</reference>
<dbReference type="GO" id="GO:0050852">
    <property type="term" value="P:T cell receptor signaling pathway"/>
    <property type="evidence" value="ECO:0007669"/>
    <property type="project" value="TreeGrafter"/>
</dbReference>
<comment type="subcellular location">
    <subcellularLocation>
        <location evidence="1">Membrane</location>
    </subcellularLocation>
</comment>
<feature type="domain" description="Ig-like" evidence="5">
    <location>
        <begin position="26"/>
        <end position="140"/>
    </location>
</feature>
<dbReference type="GO" id="GO:0005102">
    <property type="term" value="F:signaling receptor binding"/>
    <property type="evidence" value="ECO:0007669"/>
    <property type="project" value="TreeGrafter"/>
</dbReference>
<keyword evidence="3" id="KW-0393">Immunoglobulin domain</keyword>
<protein>
    <recommendedName>
        <fullName evidence="5">Ig-like domain-containing protein</fullName>
    </recommendedName>
</protein>
<keyword evidence="2" id="KW-0472">Membrane</keyword>
<dbReference type="SMART" id="SM00409">
    <property type="entry name" value="IG"/>
    <property type="match status" value="1"/>
</dbReference>
<dbReference type="GO" id="GO:0001817">
    <property type="term" value="P:regulation of cytokine production"/>
    <property type="evidence" value="ECO:0007669"/>
    <property type="project" value="TreeGrafter"/>
</dbReference>
<comment type="caution">
    <text evidence="6">The sequence shown here is derived from an EMBL/GenBank/DDBJ whole genome shotgun (WGS) entry which is preliminary data.</text>
</comment>
<evidence type="ECO:0000256" key="3">
    <source>
        <dbReference type="ARBA" id="ARBA00023319"/>
    </source>
</evidence>
<evidence type="ECO:0000256" key="1">
    <source>
        <dbReference type="ARBA" id="ARBA00004370"/>
    </source>
</evidence>